<dbReference type="InterPro" id="IPR009003">
    <property type="entry name" value="Peptidase_S1_PA"/>
</dbReference>
<proteinExistence type="predicted"/>
<comment type="caution">
    <text evidence="1">The sequence shown here is derived from an EMBL/GenBank/DDBJ whole genome shotgun (WGS) entry which is preliminary data.</text>
</comment>
<dbReference type="Proteomes" id="UP000439903">
    <property type="component" value="Unassembled WGS sequence"/>
</dbReference>
<organism evidence="1 2">
    <name type="scientific">Gigaspora margarita</name>
    <dbReference type="NCBI Taxonomy" id="4874"/>
    <lineage>
        <taxon>Eukaryota</taxon>
        <taxon>Fungi</taxon>
        <taxon>Fungi incertae sedis</taxon>
        <taxon>Mucoromycota</taxon>
        <taxon>Glomeromycotina</taxon>
        <taxon>Glomeromycetes</taxon>
        <taxon>Diversisporales</taxon>
        <taxon>Gigasporaceae</taxon>
        <taxon>Gigaspora</taxon>
    </lineage>
</organism>
<gene>
    <name evidence="1" type="ORF">F8M41_025663</name>
</gene>
<accession>A0A8H4A9N7</accession>
<sequence>MGYIRSKWRNDEADQYKELIITDDALASSVGTHICKSGHNTHLSCGYVFGLNWIYIEEKDDTNMDLIITDVYGDGGDSGGTVFSFVSPQNLDSVVGRGIIVGGGQGIIAAQSLNTIFIELETLSRYFKLYLGNSRGS</sequence>
<dbReference type="EMBL" id="WTPW01000928">
    <property type="protein sequence ID" value="KAF0469048.1"/>
    <property type="molecule type" value="Genomic_DNA"/>
</dbReference>
<dbReference type="Gene3D" id="2.40.10.10">
    <property type="entry name" value="Trypsin-like serine proteases"/>
    <property type="match status" value="1"/>
</dbReference>
<dbReference type="SUPFAM" id="SSF50494">
    <property type="entry name" value="Trypsin-like serine proteases"/>
    <property type="match status" value="1"/>
</dbReference>
<evidence type="ECO:0000313" key="2">
    <source>
        <dbReference type="Proteomes" id="UP000439903"/>
    </source>
</evidence>
<evidence type="ECO:0000313" key="1">
    <source>
        <dbReference type="EMBL" id="KAF0469048.1"/>
    </source>
</evidence>
<reference evidence="1 2" key="1">
    <citation type="journal article" date="2019" name="Environ. Microbiol.">
        <title>At the nexus of three kingdoms: the genome of the mycorrhizal fungus Gigaspora margarita provides insights into plant, endobacterial and fungal interactions.</title>
        <authorList>
            <person name="Venice F."/>
            <person name="Ghignone S."/>
            <person name="Salvioli di Fossalunga A."/>
            <person name="Amselem J."/>
            <person name="Novero M."/>
            <person name="Xianan X."/>
            <person name="Sedzielewska Toro K."/>
            <person name="Morin E."/>
            <person name="Lipzen A."/>
            <person name="Grigoriev I.V."/>
            <person name="Henrissat B."/>
            <person name="Martin F.M."/>
            <person name="Bonfante P."/>
        </authorList>
    </citation>
    <scope>NUCLEOTIDE SEQUENCE [LARGE SCALE GENOMIC DNA]</scope>
    <source>
        <strain evidence="1 2">BEG34</strain>
    </source>
</reference>
<dbReference type="AlphaFoldDB" id="A0A8H4A9N7"/>
<protein>
    <submittedName>
        <fullName evidence="1">Uncharacterized protein</fullName>
    </submittedName>
</protein>
<keyword evidence="2" id="KW-1185">Reference proteome</keyword>
<dbReference type="InterPro" id="IPR043504">
    <property type="entry name" value="Peptidase_S1_PA_chymotrypsin"/>
</dbReference>
<name>A0A8H4A9N7_GIGMA</name>